<sequence length="131" mass="15121">MVLDVNRSDVVERMLKMHRALLMLVYNSNKDSPEYIRKLSEVLSPAFEPHVPLVRVDVSSDSKLLNLLEIEDRMLPMLILFLEGVSIWRQYGLFYNLAYDKQAVRIGVKRALEVRGLKPRDLGLNLANLLL</sequence>
<dbReference type="EMBL" id="CP002838">
    <property type="protein sequence ID" value="AEM37975.1"/>
    <property type="molecule type" value="Genomic_DNA"/>
</dbReference>
<evidence type="ECO:0000313" key="2">
    <source>
        <dbReference type="Proteomes" id="UP000001037"/>
    </source>
</evidence>
<organism evidence="1 2">
    <name type="scientific">Pyrolobus fumarii (strain DSM 11204 / 1A)</name>
    <dbReference type="NCBI Taxonomy" id="694429"/>
    <lineage>
        <taxon>Archaea</taxon>
        <taxon>Thermoproteota</taxon>
        <taxon>Thermoprotei</taxon>
        <taxon>Desulfurococcales</taxon>
        <taxon>Pyrodictiaceae</taxon>
        <taxon>Pyrolobus</taxon>
    </lineage>
</organism>
<evidence type="ECO:0000313" key="1">
    <source>
        <dbReference type="EMBL" id="AEM37975.1"/>
    </source>
</evidence>
<name>G0EED4_PYRF1</name>
<proteinExistence type="predicted"/>
<dbReference type="GeneID" id="11139733"/>
<dbReference type="HOGENOM" id="CLU_2021477_0_0_2"/>
<dbReference type="Proteomes" id="UP000001037">
    <property type="component" value="Chromosome"/>
</dbReference>
<dbReference type="OrthoDB" id="15095at2157"/>
<gene>
    <name evidence="1" type="ordered locus">Pyrfu_0103</name>
</gene>
<accession>G0EED4</accession>
<dbReference type="RefSeq" id="WP_014025652.1">
    <property type="nucleotide sequence ID" value="NC_015931.1"/>
</dbReference>
<dbReference type="STRING" id="694429.Pyrfu_0103"/>
<dbReference type="InParanoid" id="G0EED4"/>
<protein>
    <submittedName>
        <fullName evidence="1">Uncharacterized protein</fullName>
    </submittedName>
</protein>
<keyword evidence="2" id="KW-1185">Reference proteome</keyword>
<dbReference type="AlphaFoldDB" id="G0EED4"/>
<reference evidence="1 2" key="1">
    <citation type="journal article" date="2011" name="Stand. Genomic Sci.">
        <title>Complete genome sequence of the hyperthermophilic chemolithoautotroph Pyrolobus fumarii type strain (1A).</title>
        <authorList>
            <person name="Anderson I."/>
            <person name="Goker M."/>
            <person name="Nolan M."/>
            <person name="Lucas S."/>
            <person name="Hammon N."/>
            <person name="Deshpande S."/>
            <person name="Cheng J.F."/>
            <person name="Tapia R."/>
            <person name="Han C."/>
            <person name="Goodwin L."/>
            <person name="Pitluck S."/>
            <person name="Huntemann M."/>
            <person name="Liolios K."/>
            <person name="Ivanova N."/>
            <person name="Pagani I."/>
            <person name="Mavromatis K."/>
            <person name="Ovchinikova G."/>
            <person name="Pati A."/>
            <person name="Chen A."/>
            <person name="Palaniappan K."/>
            <person name="Land M."/>
            <person name="Hauser L."/>
            <person name="Brambilla E.M."/>
            <person name="Huber H."/>
            <person name="Yasawong M."/>
            <person name="Rohde M."/>
            <person name="Spring S."/>
            <person name="Abt B."/>
            <person name="Sikorski J."/>
            <person name="Wirth R."/>
            <person name="Detter J.C."/>
            <person name="Woyke T."/>
            <person name="Bristow J."/>
            <person name="Eisen J.A."/>
            <person name="Markowitz V."/>
            <person name="Hugenholtz P."/>
            <person name="Kyrpides N.C."/>
            <person name="Klenk H.P."/>
            <person name="Lapidus A."/>
        </authorList>
    </citation>
    <scope>NUCLEOTIDE SEQUENCE [LARGE SCALE GENOMIC DNA]</scope>
    <source>
        <strain evidence="2">DSM 11204 / 1A</strain>
    </source>
</reference>
<dbReference type="KEGG" id="pfm:Pyrfu_0103"/>